<dbReference type="InterPro" id="IPR002654">
    <property type="entry name" value="Glyco_trans_25"/>
</dbReference>
<feature type="transmembrane region" description="Helical" evidence="5">
    <location>
        <begin position="7"/>
        <end position="27"/>
    </location>
</feature>
<accession>A0A0D2D4S2</accession>
<dbReference type="PANTHER" id="PTHR10730:SF53">
    <property type="entry name" value="GLYCOSYLTRANSFERASE 25 FAMILY MEMBER"/>
    <property type="match status" value="1"/>
</dbReference>
<proteinExistence type="inferred from homology"/>
<evidence type="ECO:0000256" key="1">
    <source>
        <dbReference type="ARBA" id="ARBA00006721"/>
    </source>
</evidence>
<dbReference type="HOGENOM" id="CLU_032992_1_1_1"/>
<reference evidence="7 8" key="1">
    <citation type="submission" date="2015-01" db="EMBL/GenBank/DDBJ databases">
        <title>The Genome Sequence of Capronia semiimmersa CBS27337.</title>
        <authorList>
            <consortium name="The Broad Institute Genomics Platform"/>
            <person name="Cuomo C."/>
            <person name="de Hoog S."/>
            <person name="Gorbushina A."/>
            <person name="Stielow B."/>
            <person name="Teixiera M."/>
            <person name="Abouelleil A."/>
            <person name="Chapman S.B."/>
            <person name="Priest M."/>
            <person name="Young S.K."/>
            <person name="Wortman J."/>
            <person name="Nusbaum C."/>
            <person name="Birren B."/>
        </authorList>
    </citation>
    <scope>NUCLEOTIDE SEQUENCE [LARGE SCALE GENOMIC DNA]</scope>
    <source>
        <strain evidence="7 8">CBS 27337</strain>
    </source>
</reference>
<dbReference type="CDD" id="cd06532">
    <property type="entry name" value="Glyco_transf_25"/>
    <property type="match status" value="1"/>
</dbReference>
<name>A0A0D2D4S2_9EURO</name>
<dbReference type="AlphaFoldDB" id="A0A0D2D4S2"/>
<gene>
    <name evidence="7" type="ORF">PV04_00716</name>
</gene>
<dbReference type="PANTHER" id="PTHR10730">
    <property type="entry name" value="PROCOLLAGEN-LYSINE,2-OXOGLUTARATE 5-DIOXYGENASE/GLYCOSYLTRANSFERASE 25 FAMILY MEMBER"/>
    <property type="match status" value="1"/>
</dbReference>
<evidence type="ECO:0000256" key="3">
    <source>
        <dbReference type="ARBA" id="ARBA00022679"/>
    </source>
</evidence>
<keyword evidence="2" id="KW-0328">Glycosyltransferase</keyword>
<evidence type="ECO:0000256" key="5">
    <source>
        <dbReference type="SAM" id="Phobius"/>
    </source>
</evidence>
<keyword evidence="5" id="KW-1133">Transmembrane helix</keyword>
<evidence type="ECO:0000256" key="4">
    <source>
        <dbReference type="SAM" id="MobiDB-lite"/>
    </source>
</evidence>
<dbReference type="EMBL" id="KN846956">
    <property type="protein sequence ID" value="KIW72531.1"/>
    <property type="molecule type" value="Genomic_DNA"/>
</dbReference>
<keyword evidence="5" id="KW-0472">Membrane</keyword>
<dbReference type="Proteomes" id="UP000054266">
    <property type="component" value="Unassembled WGS sequence"/>
</dbReference>
<feature type="domain" description="Glycosyl transferase family 25" evidence="6">
    <location>
        <begin position="74"/>
        <end position="167"/>
    </location>
</feature>
<evidence type="ECO:0000313" key="7">
    <source>
        <dbReference type="EMBL" id="KIW72531.1"/>
    </source>
</evidence>
<evidence type="ECO:0000313" key="8">
    <source>
        <dbReference type="Proteomes" id="UP000054266"/>
    </source>
</evidence>
<feature type="region of interest" description="Disordered" evidence="4">
    <location>
        <begin position="225"/>
        <end position="247"/>
    </location>
</feature>
<keyword evidence="8" id="KW-1185">Reference proteome</keyword>
<keyword evidence="5" id="KW-0812">Transmembrane</keyword>
<protein>
    <recommendedName>
        <fullName evidence="6">Glycosyl transferase family 25 domain-containing protein</fullName>
    </recommendedName>
</protein>
<organism evidence="7 8">
    <name type="scientific">Phialophora macrospora</name>
    <dbReference type="NCBI Taxonomy" id="1851006"/>
    <lineage>
        <taxon>Eukaryota</taxon>
        <taxon>Fungi</taxon>
        <taxon>Dikarya</taxon>
        <taxon>Ascomycota</taxon>
        <taxon>Pezizomycotina</taxon>
        <taxon>Eurotiomycetes</taxon>
        <taxon>Chaetothyriomycetidae</taxon>
        <taxon>Chaetothyriales</taxon>
        <taxon>Herpotrichiellaceae</taxon>
        <taxon>Phialophora</taxon>
    </lineage>
</organism>
<keyword evidence="3" id="KW-0808">Transferase</keyword>
<evidence type="ECO:0000256" key="2">
    <source>
        <dbReference type="ARBA" id="ARBA00022676"/>
    </source>
</evidence>
<dbReference type="GO" id="GO:0016740">
    <property type="term" value="F:transferase activity"/>
    <property type="evidence" value="ECO:0007669"/>
    <property type="project" value="UniProtKB-KW"/>
</dbReference>
<evidence type="ECO:0000259" key="6">
    <source>
        <dbReference type="Pfam" id="PF01755"/>
    </source>
</evidence>
<dbReference type="InterPro" id="IPR050757">
    <property type="entry name" value="Collagen_mod_GT25"/>
</dbReference>
<comment type="similarity">
    <text evidence="1">Belongs to the glycosyltransferase 25 family.</text>
</comment>
<sequence length="400" mass="44918">MLFPLPARLNFVIVVLIVTLIFFYTSFQAPAYKEQHVAEFPAVAHTGSNAQPAPISSHVDDSIYQVQNETLGFQEIYMISLPGRTDKQDAFAMQAAFSDISYTQADGVYGHEVPAKALPHTMGQEANVIGCWRAHMNVYQRIVHEKVSTALIFEDDADWDVSIKQQLVQFARGSRFIMNTTETATPHSPYGDNWDILWIGHCGTWVLPDDNRRFFVIPDDPTVEPPEFRKDNVDQPKMTPWENTHDGGNHTRIVFHSEGAVCTAGYAISQQGARKALYHMSMVPYNSPIDWGLINLCKNKEYNFTCISPWPQLVGVSRPTANTAKWSDIGYGPDDQRQVEAGQSLHLVYPMRQNIPNLLQGKEVFDSRYPDFAPPRSIKEIGTAVGHPEILEPEDVPALG</sequence>
<dbReference type="Pfam" id="PF01755">
    <property type="entry name" value="Glyco_transf_25"/>
    <property type="match status" value="1"/>
</dbReference>